<dbReference type="RefSeq" id="WP_087339981.1">
    <property type="nucleotide sequence ID" value="NZ_QSUP01000004.1"/>
</dbReference>
<name>A0AB37LXC7_9BACT</name>
<dbReference type="InterPro" id="IPR004919">
    <property type="entry name" value="GmrSD_N"/>
</dbReference>
<proteinExistence type="predicted"/>
<dbReference type="PANTHER" id="PTHR39639:SF1">
    <property type="entry name" value="DUF262 DOMAIN-CONTAINING PROTEIN"/>
    <property type="match status" value="1"/>
</dbReference>
<dbReference type="Pfam" id="PF03235">
    <property type="entry name" value="GmrSD_N"/>
    <property type="match status" value="1"/>
</dbReference>
<dbReference type="EMBL" id="QSUP01000004">
    <property type="protein sequence ID" value="RGN53044.1"/>
    <property type="molecule type" value="Genomic_DNA"/>
</dbReference>
<gene>
    <name evidence="2" type="ORF">DXB61_05770</name>
</gene>
<sequence length="387" mass="45531">MMESLSLEPVENDNIEEMNDLSGLDTSGIVVYARDWTIQTIFSQIEEGNIELNPKFQRRNAWQDDRRSKLIESIIMGYPIPEIVLAEDPVKKRSFIVIDGKQRLLSIAGFISNDKYDYWKKPVLQKLSVCENLNGLTYSELPETAKREFDNSSLRCTVITNFRDNQILYDIFYRLNSGSVALSTQELRQALNRGAFGDYLIDVTNNICSLHNVMGLDNPDTRLRDVEILLRIISFYLYARDYKGNLRFFLDDKMRYINENWNSMKNEVEQIYSMINESIALLCQVFEDNKNIGRKYKNGQFEKRFNKVLFEVEVFYFMHLLEHKELVREKKVNLLQSFKSLCEEDTLFMSSLESSTKNIDNYKIRYSKIENLVNDTLDIRLQINPFR</sequence>
<feature type="domain" description="GmrSD restriction endonucleases N-terminal" evidence="1">
    <location>
        <begin position="38"/>
        <end position="190"/>
    </location>
</feature>
<dbReference type="AlphaFoldDB" id="A0AB37LXC7"/>
<dbReference type="PANTHER" id="PTHR39639">
    <property type="entry name" value="CHROMOSOME 16, WHOLE GENOME SHOTGUN SEQUENCE"/>
    <property type="match status" value="1"/>
</dbReference>
<accession>A0AB37LXC7</accession>
<comment type="caution">
    <text evidence="2">The sequence shown here is derived from an EMBL/GenBank/DDBJ whole genome shotgun (WGS) entry which is preliminary data.</text>
</comment>
<dbReference type="Proteomes" id="UP000261088">
    <property type="component" value="Unassembled WGS sequence"/>
</dbReference>
<evidence type="ECO:0000313" key="3">
    <source>
        <dbReference type="Proteomes" id="UP000261088"/>
    </source>
</evidence>
<evidence type="ECO:0000259" key="1">
    <source>
        <dbReference type="Pfam" id="PF03235"/>
    </source>
</evidence>
<organism evidence="2 3">
    <name type="scientific">Parabacteroides merdae</name>
    <dbReference type="NCBI Taxonomy" id="46503"/>
    <lineage>
        <taxon>Bacteria</taxon>
        <taxon>Pseudomonadati</taxon>
        <taxon>Bacteroidota</taxon>
        <taxon>Bacteroidia</taxon>
        <taxon>Bacteroidales</taxon>
        <taxon>Tannerellaceae</taxon>
        <taxon>Parabacteroides</taxon>
    </lineage>
</organism>
<evidence type="ECO:0000313" key="2">
    <source>
        <dbReference type="EMBL" id="RGN53044.1"/>
    </source>
</evidence>
<reference evidence="2 3" key="1">
    <citation type="submission" date="2018-08" db="EMBL/GenBank/DDBJ databases">
        <title>A genome reference for cultivated species of the human gut microbiota.</title>
        <authorList>
            <person name="Zou Y."/>
            <person name="Xue W."/>
            <person name="Luo G."/>
        </authorList>
    </citation>
    <scope>NUCLEOTIDE SEQUENCE [LARGE SCALE GENOMIC DNA]</scope>
    <source>
        <strain evidence="2 3">OM05-11AA</strain>
    </source>
</reference>
<protein>
    <submittedName>
        <fullName evidence="2">DUF262 domain-containing protein</fullName>
    </submittedName>
</protein>